<name>A0AAQ3PXN3_9LILI</name>
<evidence type="ECO:0000313" key="2">
    <source>
        <dbReference type="Proteomes" id="UP001327560"/>
    </source>
</evidence>
<reference evidence="1 2" key="1">
    <citation type="submission" date="2023-10" db="EMBL/GenBank/DDBJ databases">
        <title>Chromosome-scale genome assembly provides insights into flower coloration mechanisms of Canna indica.</title>
        <authorList>
            <person name="Li C."/>
        </authorList>
    </citation>
    <scope>NUCLEOTIDE SEQUENCE [LARGE SCALE GENOMIC DNA]</scope>
    <source>
        <tissue evidence="1">Flower</tissue>
    </source>
</reference>
<dbReference type="Proteomes" id="UP001327560">
    <property type="component" value="Chromosome 1"/>
</dbReference>
<organism evidence="1 2">
    <name type="scientific">Canna indica</name>
    <name type="common">Indian-shot</name>
    <dbReference type="NCBI Taxonomy" id="4628"/>
    <lineage>
        <taxon>Eukaryota</taxon>
        <taxon>Viridiplantae</taxon>
        <taxon>Streptophyta</taxon>
        <taxon>Embryophyta</taxon>
        <taxon>Tracheophyta</taxon>
        <taxon>Spermatophyta</taxon>
        <taxon>Magnoliopsida</taxon>
        <taxon>Liliopsida</taxon>
        <taxon>Zingiberales</taxon>
        <taxon>Cannaceae</taxon>
        <taxon>Canna</taxon>
    </lineage>
</organism>
<gene>
    <name evidence="1" type="ORF">Cni_G01061</name>
</gene>
<sequence length="151" mass="16701">MAVSPDLFSVSSNLLLCPEDAHEVASWEEEDDEELPEHQWSPLALNDDHSSALSSLLAAESAHLPRPDFLNRLNDCAVDATARHDAVNWILKARYLLPKCPSFPNYFMILTMPIVMSAYAGERVLPLPAGDRMALHQLPRPVSLLSLLSGN</sequence>
<dbReference type="AlphaFoldDB" id="A0AAQ3PXN3"/>
<protein>
    <submittedName>
        <fullName evidence="1">Uncharacterized protein</fullName>
    </submittedName>
</protein>
<accession>A0AAQ3PXN3</accession>
<keyword evidence="2" id="KW-1185">Reference proteome</keyword>
<dbReference type="EMBL" id="CP136890">
    <property type="protein sequence ID" value="WOK92370.1"/>
    <property type="molecule type" value="Genomic_DNA"/>
</dbReference>
<evidence type="ECO:0000313" key="1">
    <source>
        <dbReference type="EMBL" id="WOK92370.1"/>
    </source>
</evidence>
<proteinExistence type="predicted"/>